<organism evidence="4 5">
    <name type="scientific">Aerophobetes bacterium</name>
    <dbReference type="NCBI Taxonomy" id="2030807"/>
    <lineage>
        <taxon>Bacteria</taxon>
        <taxon>Candidatus Aerophobota</taxon>
    </lineage>
</organism>
<dbReference type="CDD" id="cd01990">
    <property type="entry name" value="LarE-like"/>
    <property type="match status" value="1"/>
</dbReference>
<keyword evidence="2" id="KW-0812">Transmembrane</keyword>
<dbReference type="EMBL" id="QMPY01000026">
    <property type="protein sequence ID" value="RLE08422.1"/>
    <property type="molecule type" value="Genomic_DNA"/>
</dbReference>
<reference evidence="4 5" key="1">
    <citation type="submission" date="2018-06" db="EMBL/GenBank/DDBJ databases">
        <title>Extensive metabolic versatility and redundancy in microbially diverse, dynamic hydrothermal sediments.</title>
        <authorList>
            <person name="Dombrowski N."/>
            <person name="Teske A."/>
            <person name="Baker B.J."/>
        </authorList>
    </citation>
    <scope>NUCLEOTIDE SEQUENCE [LARGE SCALE GENOMIC DNA]</scope>
    <source>
        <strain evidence="4">B7_G13</strain>
    </source>
</reference>
<sequence length="279" mass="32147">MHQSAIKMENLKKKLRKMGRVVIAFSGGVDSTFLIKVAYEVLGKNVVAVTAASSTYPKTELEEAKRLARLMSVRHIIVNSRETETENFKRNPPDRCYYCKRELFSKLKEIAQKEGIKYILDGTNYDDLVDFRPGMKAIKELGIISPLQKAKLTKEDIRELSKKMNLDTWDKPSCACLASRFPYGVRITKERLDRVEKAEAVIRGLGVRQLRVRYHNEIARIEVDKKDMQVLLHHSDSIVKKFKELGFIYVTLDMEGYRTGSLNEVLRDEGKNREDIKGF</sequence>
<dbReference type="PIRSF" id="PIRSF006661">
    <property type="entry name" value="PP-lp_UCP006661"/>
    <property type="match status" value="1"/>
</dbReference>
<dbReference type="InterPro" id="IPR022310">
    <property type="entry name" value="NAD/GMP_synthase"/>
</dbReference>
<accession>A0A662D1F7</accession>
<comment type="caution">
    <text evidence="4">The sequence shown here is derived from an EMBL/GenBank/DDBJ whole genome shotgun (WGS) entry which is preliminary data.</text>
</comment>
<evidence type="ECO:0000256" key="2">
    <source>
        <dbReference type="SAM" id="Phobius"/>
    </source>
</evidence>
<feature type="domain" description="NAD/GMP synthase" evidence="3">
    <location>
        <begin position="10"/>
        <end position="79"/>
    </location>
</feature>
<dbReference type="NCBIfam" id="TIGR00268">
    <property type="entry name" value="ATP-dependent sacrificial sulfur transferase LarE"/>
    <property type="match status" value="1"/>
</dbReference>
<dbReference type="SUPFAM" id="SSF52402">
    <property type="entry name" value="Adenine nucleotide alpha hydrolases-like"/>
    <property type="match status" value="1"/>
</dbReference>
<keyword evidence="4" id="KW-0808">Transferase</keyword>
<evidence type="ECO:0000259" key="3">
    <source>
        <dbReference type="Pfam" id="PF02540"/>
    </source>
</evidence>
<dbReference type="InterPro" id="IPR014729">
    <property type="entry name" value="Rossmann-like_a/b/a_fold"/>
</dbReference>
<dbReference type="InterPro" id="IPR005232">
    <property type="entry name" value="LarE"/>
</dbReference>
<dbReference type="AlphaFoldDB" id="A0A662D1F7"/>
<protein>
    <submittedName>
        <fullName evidence="4">ATP-dependent sacrificial sulfur transferase LarE</fullName>
    </submittedName>
</protein>
<proteinExistence type="predicted"/>
<dbReference type="GO" id="GO:0016783">
    <property type="term" value="F:sulfurtransferase activity"/>
    <property type="evidence" value="ECO:0007669"/>
    <property type="project" value="InterPro"/>
</dbReference>
<feature type="active site" description="Nucleophile and sulfur donor" evidence="1">
    <location>
        <position position="176"/>
    </location>
</feature>
<dbReference type="Pfam" id="PF02540">
    <property type="entry name" value="NAD_synthase"/>
    <property type="match status" value="1"/>
</dbReference>
<dbReference type="GO" id="GO:0006163">
    <property type="term" value="P:purine nucleotide metabolic process"/>
    <property type="evidence" value="ECO:0007669"/>
    <property type="project" value="UniProtKB-ARBA"/>
</dbReference>
<feature type="transmembrane region" description="Helical" evidence="2">
    <location>
        <begin position="21"/>
        <end position="39"/>
    </location>
</feature>
<name>A0A662D1F7_UNCAE</name>
<keyword evidence="2" id="KW-0472">Membrane</keyword>
<keyword evidence="2" id="KW-1133">Transmembrane helix</keyword>
<dbReference type="PANTHER" id="PTHR43169:SF2">
    <property type="entry name" value="NAD_GMP SYNTHASE DOMAIN-CONTAINING PROTEIN"/>
    <property type="match status" value="1"/>
</dbReference>
<evidence type="ECO:0000256" key="1">
    <source>
        <dbReference type="PIRSR" id="PIRSR006661-1"/>
    </source>
</evidence>
<dbReference type="Gene3D" id="3.40.50.620">
    <property type="entry name" value="HUPs"/>
    <property type="match status" value="1"/>
</dbReference>
<dbReference type="PANTHER" id="PTHR43169">
    <property type="entry name" value="EXSB FAMILY PROTEIN"/>
    <property type="match status" value="1"/>
</dbReference>
<evidence type="ECO:0000313" key="4">
    <source>
        <dbReference type="EMBL" id="RLE08422.1"/>
    </source>
</evidence>
<gene>
    <name evidence="4" type="primary">larE</name>
    <name evidence="4" type="ORF">DRZ78_01115</name>
</gene>
<evidence type="ECO:0000313" key="5">
    <source>
        <dbReference type="Proteomes" id="UP000277457"/>
    </source>
</evidence>
<dbReference type="InterPro" id="IPR052188">
    <property type="entry name" value="Ni-pincer_cofactor_biosynth"/>
</dbReference>
<dbReference type="Proteomes" id="UP000277457">
    <property type="component" value="Unassembled WGS sequence"/>
</dbReference>